<keyword evidence="2" id="KW-1185">Reference proteome</keyword>
<evidence type="ECO:0000313" key="2">
    <source>
        <dbReference type="Proteomes" id="UP000236416"/>
    </source>
</evidence>
<protein>
    <recommendedName>
        <fullName evidence="3">Immunity protein 42</fullName>
    </recommendedName>
</protein>
<dbReference type="InterPro" id="IPR028958">
    <property type="entry name" value="Imm42"/>
</dbReference>
<organism evidence="1 2">
    <name type="scientific">Chromobacterium sinusclupearum</name>
    <dbReference type="NCBI Taxonomy" id="2077146"/>
    <lineage>
        <taxon>Bacteria</taxon>
        <taxon>Pseudomonadati</taxon>
        <taxon>Pseudomonadota</taxon>
        <taxon>Betaproteobacteria</taxon>
        <taxon>Neisseriales</taxon>
        <taxon>Chromobacteriaceae</taxon>
        <taxon>Chromobacterium</taxon>
    </lineage>
</organism>
<gene>
    <name evidence="1" type="ORF">C2134_20375</name>
</gene>
<comment type="caution">
    <text evidence="1">The sequence shown here is derived from an EMBL/GenBank/DDBJ whole genome shotgun (WGS) entry which is preliminary data.</text>
</comment>
<sequence>MEVINMVFGDPNNFAILIDCLPGWSTDGGYKNGIFHFLMGRVIFPPNSSVATLSGDLYCLLNGALANPACDEDLFSMVASDAFVFMLRSMLPELAGANELIADDFVPTDLYEASTYNLEESGCYVFAIENNGLVRILGADVRMVEKNDFKWEDGVVEVFVEKEDLRCIISGVEGYLSSLN</sequence>
<evidence type="ECO:0000313" key="1">
    <source>
        <dbReference type="EMBL" id="POA96902.1"/>
    </source>
</evidence>
<dbReference type="Proteomes" id="UP000236416">
    <property type="component" value="Unassembled WGS sequence"/>
</dbReference>
<evidence type="ECO:0008006" key="3">
    <source>
        <dbReference type="Google" id="ProtNLM"/>
    </source>
</evidence>
<accession>A0A2K4MIK8</accession>
<reference evidence="1 2" key="1">
    <citation type="submission" date="2018-01" db="EMBL/GenBank/DDBJ databases">
        <title>Genomic Sequence of Chromobacterium MWU13-2610 from wild cranberry bogs within the Cape Cod National Seashore.</title>
        <authorList>
            <person name="O'Hara-Hanley K."/>
            <person name="Soby S."/>
            <person name="Harrison A."/>
        </authorList>
    </citation>
    <scope>NUCLEOTIDE SEQUENCE [LARGE SCALE GENOMIC DNA]</scope>
    <source>
        <strain evidence="1 2">MWU13-2610</strain>
    </source>
</reference>
<dbReference type="AlphaFoldDB" id="A0A2K4MIK8"/>
<proteinExistence type="predicted"/>
<dbReference type="EMBL" id="PPTF01000098">
    <property type="protein sequence ID" value="POA96902.1"/>
    <property type="molecule type" value="Genomic_DNA"/>
</dbReference>
<name>A0A2K4MIK8_9NEIS</name>
<dbReference type="Pfam" id="PF15593">
    <property type="entry name" value="Imm42"/>
    <property type="match status" value="1"/>
</dbReference>